<feature type="region of interest" description="Disordered" evidence="1">
    <location>
        <begin position="1"/>
        <end position="81"/>
    </location>
</feature>
<protein>
    <submittedName>
        <fullName evidence="2">Uncharacterized protein</fullName>
    </submittedName>
</protein>
<comment type="caution">
    <text evidence="2">The sequence shown here is derived from an EMBL/GenBank/DDBJ whole genome shotgun (WGS) entry which is preliminary data.</text>
</comment>
<gene>
    <name evidence="2" type="ORF">RJT34_20228</name>
</gene>
<accession>A0AAN9P4S1</accession>
<name>A0AAN9P4S1_CLITE</name>
<dbReference type="Proteomes" id="UP001359559">
    <property type="component" value="Unassembled WGS sequence"/>
</dbReference>
<organism evidence="2 3">
    <name type="scientific">Clitoria ternatea</name>
    <name type="common">Butterfly pea</name>
    <dbReference type="NCBI Taxonomy" id="43366"/>
    <lineage>
        <taxon>Eukaryota</taxon>
        <taxon>Viridiplantae</taxon>
        <taxon>Streptophyta</taxon>
        <taxon>Embryophyta</taxon>
        <taxon>Tracheophyta</taxon>
        <taxon>Spermatophyta</taxon>
        <taxon>Magnoliopsida</taxon>
        <taxon>eudicotyledons</taxon>
        <taxon>Gunneridae</taxon>
        <taxon>Pentapetalae</taxon>
        <taxon>rosids</taxon>
        <taxon>fabids</taxon>
        <taxon>Fabales</taxon>
        <taxon>Fabaceae</taxon>
        <taxon>Papilionoideae</taxon>
        <taxon>50 kb inversion clade</taxon>
        <taxon>NPAAA clade</taxon>
        <taxon>indigoferoid/millettioid clade</taxon>
        <taxon>Phaseoleae</taxon>
        <taxon>Clitoria</taxon>
    </lineage>
</organism>
<feature type="compositionally biased region" description="Pro residues" evidence="1">
    <location>
        <begin position="59"/>
        <end position="68"/>
    </location>
</feature>
<evidence type="ECO:0000313" key="3">
    <source>
        <dbReference type="Proteomes" id="UP001359559"/>
    </source>
</evidence>
<sequence length="199" mass="21872">MNNDALIVNMSDSDESETESSTGSNNDLVARSIDVAESSKRPKTPNHTKALKNANPQPSRRPSPPPVRPSSNTPGIAYGQFSLPLPSPSLMVNENVGGNEAHRPVCVDHFGGHVVGAHSFWQCHPYPWQVNQAPKRTTIDFLSRMEQGQGQGSCSGPARVGPVRRHRPRRIAAQDFKEWGATLRLGIRRQSLDLNLRLI</sequence>
<evidence type="ECO:0000313" key="2">
    <source>
        <dbReference type="EMBL" id="KAK7285455.1"/>
    </source>
</evidence>
<reference evidence="2 3" key="1">
    <citation type="submission" date="2024-01" db="EMBL/GenBank/DDBJ databases">
        <title>The genomes of 5 underutilized Papilionoideae crops provide insights into root nodulation and disease resistance.</title>
        <authorList>
            <person name="Yuan L."/>
        </authorList>
    </citation>
    <scope>NUCLEOTIDE SEQUENCE [LARGE SCALE GENOMIC DNA]</scope>
    <source>
        <strain evidence="2">LY-2023</strain>
        <tissue evidence="2">Leaf</tissue>
    </source>
</reference>
<proteinExistence type="predicted"/>
<feature type="compositionally biased region" description="Basic residues" evidence="1">
    <location>
        <begin position="41"/>
        <end position="50"/>
    </location>
</feature>
<evidence type="ECO:0000256" key="1">
    <source>
        <dbReference type="SAM" id="MobiDB-lite"/>
    </source>
</evidence>
<dbReference type="AlphaFoldDB" id="A0AAN9P4S1"/>
<keyword evidence="3" id="KW-1185">Reference proteome</keyword>
<dbReference type="EMBL" id="JAYKXN010000005">
    <property type="protein sequence ID" value="KAK7285455.1"/>
    <property type="molecule type" value="Genomic_DNA"/>
</dbReference>